<proteinExistence type="predicted"/>
<organism evidence="3 4">
    <name type="scientific">Urechidicola croceus</name>
    <dbReference type="NCBI Taxonomy" id="1850246"/>
    <lineage>
        <taxon>Bacteria</taxon>
        <taxon>Pseudomonadati</taxon>
        <taxon>Bacteroidota</taxon>
        <taxon>Flavobacteriia</taxon>
        <taxon>Flavobacteriales</taxon>
        <taxon>Flavobacteriaceae</taxon>
        <taxon>Urechidicola</taxon>
    </lineage>
</organism>
<dbReference type="InterPro" id="IPR050769">
    <property type="entry name" value="NAT_camello-type"/>
</dbReference>
<dbReference type="Gene3D" id="3.40.630.30">
    <property type="match status" value="1"/>
</dbReference>
<evidence type="ECO:0000259" key="2">
    <source>
        <dbReference type="PROSITE" id="PS51186"/>
    </source>
</evidence>
<dbReference type="GO" id="GO:0008080">
    <property type="term" value="F:N-acetyltransferase activity"/>
    <property type="evidence" value="ECO:0007669"/>
    <property type="project" value="InterPro"/>
</dbReference>
<evidence type="ECO:0000313" key="3">
    <source>
        <dbReference type="EMBL" id="AOW20963.1"/>
    </source>
</evidence>
<reference evidence="3 4" key="1">
    <citation type="submission" date="2016-10" db="EMBL/GenBank/DDBJ databases">
        <title>Lutibacter sp. LPB0138, isolated from marine gastropod.</title>
        <authorList>
            <person name="Kim E."/>
            <person name="Yi H."/>
        </authorList>
    </citation>
    <scope>NUCLEOTIDE SEQUENCE [LARGE SCALE GENOMIC DNA]</scope>
    <source>
        <strain evidence="3 4">LPB0138</strain>
    </source>
</reference>
<dbReference type="OrthoDB" id="9803233at2"/>
<keyword evidence="1 3" id="KW-0808">Transferase</keyword>
<dbReference type="KEGG" id="lul:LPB138_09875"/>
<dbReference type="PANTHER" id="PTHR13947:SF37">
    <property type="entry name" value="LD18367P"/>
    <property type="match status" value="1"/>
</dbReference>
<keyword evidence="4" id="KW-1185">Reference proteome</keyword>
<dbReference type="RefSeq" id="WP_070237127.1">
    <property type="nucleotide sequence ID" value="NZ_CP017478.1"/>
</dbReference>
<evidence type="ECO:0000256" key="1">
    <source>
        <dbReference type="ARBA" id="ARBA00022679"/>
    </source>
</evidence>
<dbReference type="SUPFAM" id="SSF55729">
    <property type="entry name" value="Acyl-CoA N-acyltransferases (Nat)"/>
    <property type="match status" value="1"/>
</dbReference>
<dbReference type="Pfam" id="PF00583">
    <property type="entry name" value="Acetyltransf_1"/>
    <property type="match status" value="1"/>
</dbReference>
<dbReference type="PANTHER" id="PTHR13947">
    <property type="entry name" value="GNAT FAMILY N-ACETYLTRANSFERASE"/>
    <property type="match status" value="1"/>
</dbReference>
<gene>
    <name evidence="3" type="ORF">LPB138_09875</name>
</gene>
<sequence>MIQLKRTNSNNSDFIELVKELDAYLKIVDGDDHSFYNQYNSIETIKHVVVAYLDFTPIGCGAIKKLDNTSMEIKRMFVSPKTRGHGVATSILIELETWAKELNYKKCILETGKRQVEAIQLYKKNDYKIIPNYGQYKNVENSFCFEKHI</sequence>
<dbReference type="AlphaFoldDB" id="A0A1D8P8Q6"/>
<dbReference type="CDD" id="cd04301">
    <property type="entry name" value="NAT_SF"/>
    <property type="match status" value="1"/>
</dbReference>
<dbReference type="STRING" id="1850246.LPB138_09875"/>
<protein>
    <submittedName>
        <fullName evidence="3">GNAT family N-acetyltransferase</fullName>
    </submittedName>
</protein>
<dbReference type="InterPro" id="IPR016181">
    <property type="entry name" value="Acyl_CoA_acyltransferase"/>
</dbReference>
<evidence type="ECO:0000313" key="4">
    <source>
        <dbReference type="Proteomes" id="UP000176050"/>
    </source>
</evidence>
<name>A0A1D8P8Q6_9FLAO</name>
<feature type="domain" description="N-acetyltransferase" evidence="2">
    <location>
        <begin position="2"/>
        <end position="149"/>
    </location>
</feature>
<dbReference type="EMBL" id="CP017478">
    <property type="protein sequence ID" value="AOW20963.1"/>
    <property type="molecule type" value="Genomic_DNA"/>
</dbReference>
<dbReference type="InterPro" id="IPR000182">
    <property type="entry name" value="GNAT_dom"/>
</dbReference>
<dbReference type="Proteomes" id="UP000176050">
    <property type="component" value="Chromosome"/>
</dbReference>
<dbReference type="PROSITE" id="PS51186">
    <property type="entry name" value="GNAT"/>
    <property type="match status" value="1"/>
</dbReference>
<accession>A0A1D8P8Q6</accession>